<dbReference type="PANTHER" id="PTHR30383">
    <property type="entry name" value="THIOESTERASE 1/PROTEASE 1/LYSOPHOSPHOLIPASE L1"/>
    <property type="match status" value="1"/>
</dbReference>
<dbReference type="Gene3D" id="3.40.50.1110">
    <property type="entry name" value="SGNH hydrolase"/>
    <property type="match status" value="1"/>
</dbReference>
<dbReference type="GO" id="GO:0004622">
    <property type="term" value="F:phosphatidylcholine lysophospholipase activity"/>
    <property type="evidence" value="ECO:0007669"/>
    <property type="project" value="TreeGrafter"/>
</dbReference>
<comment type="caution">
    <text evidence="1">The sequence shown here is derived from an EMBL/GenBank/DDBJ whole genome shotgun (WGS) entry which is preliminary data.</text>
</comment>
<proteinExistence type="predicted"/>
<reference evidence="1 2" key="1">
    <citation type="journal article" date="2015" name="Nature">
        <title>rRNA introns, odd ribosomes, and small enigmatic genomes across a large radiation of phyla.</title>
        <authorList>
            <person name="Brown C.T."/>
            <person name="Hug L.A."/>
            <person name="Thomas B.C."/>
            <person name="Sharon I."/>
            <person name="Castelle C.J."/>
            <person name="Singh A."/>
            <person name="Wilkins M.J."/>
            <person name="Williams K.H."/>
            <person name="Banfield J.F."/>
        </authorList>
    </citation>
    <scope>NUCLEOTIDE SEQUENCE [LARGE SCALE GENOMIC DNA]</scope>
</reference>
<dbReference type="STRING" id="1618545.US53_C0006G0002"/>
<dbReference type="AlphaFoldDB" id="A0A0G0H3R9"/>
<protein>
    <submittedName>
        <fullName evidence="1">Lysophospholipase L1 and related esterases family</fullName>
    </submittedName>
</protein>
<dbReference type="InterPro" id="IPR036514">
    <property type="entry name" value="SGNH_hydro_sf"/>
</dbReference>
<evidence type="ECO:0000313" key="2">
    <source>
        <dbReference type="Proteomes" id="UP000034591"/>
    </source>
</evidence>
<dbReference type="InterPro" id="IPR051532">
    <property type="entry name" value="Ester_Hydrolysis_Enzymes"/>
</dbReference>
<dbReference type="Pfam" id="PF00657">
    <property type="entry name" value="Lipase_GDSL"/>
    <property type="match status" value="1"/>
</dbReference>
<evidence type="ECO:0000313" key="1">
    <source>
        <dbReference type="EMBL" id="KKQ37908.1"/>
    </source>
</evidence>
<dbReference type="Proteomes" id="UP000034591">
    <property type="component" value="Unassembled WGS sequence"/>
</dbReference>
<gene>
    <name evidence="1" type="ORF">US53_C0006G0002</name>
</gene>
<dbReference type="PANTHER" id="PTHR30383:SF5">
    <property type="entry name" value="SGNH HYDROLASE-TYPE ESTERASE DOMAIN-CONTAINING PROTEIN"/>
    <property type="match status" value="1"/>
</dbReference>
<dbReference type="SUPFAM" id="SSF52266">
    <property type="entry name" value="SGNH hydrolase"/>
    <property type="match status" value="1"/>
</dbReference>
<name>A0A0G0H3R9_9BACT</name>
<sequence>MANILVFGDSFVQGHYDVEGGWVDRIKRYYIQKSLDTNFEEYYEVYNFGRAGDTTIDLLKRFSNELNARYWDDPVTIIIIAVGINDSEIILKSRKNLVPEELFIQNLEKLTKLSKQYTNKLIFIGLSPVEEVKVNPIPWNLEKAYVNKEVKNYDKQIKIFCEKSNLEYIYLQDKLNKNHLADGVHPNTKGHEMIFETVKNFLEEKKYI</sequence>
<dbReference type="EMBL" id="LBTI01000006">
    <property type="protein sequence ID" value="KKQ37908.1"/>
    <property type="molecule type" value="Genomic_DNA"/>
</dbReference>
<organism evidence="1 2">
    <name type="scientific">Candidatus Woesebacteria bacterium GW2011_GWA1_37_7</name>
    <dbReference type="NCBI Taxonomy" id="1618545"/>
    <lineage>
        <taxon>Bacteria</taxon>
        <taxon>Candidatus Woeseibacteriota</taxon>
    </lineage>
</organism>
<dbReference type="InterPro" id="IPR001087">
    <property type="entry name" value="GDSL"/>
</dbReference>
<accession>A0A0G0H3R9</accession>